<dbReference type="AlphaFoldDB" id="A0A1H6DXH8"/>
<evidence type="ECO:0000313" key="2">
    <source>
        <dbReference type="Proteomes" id="UP000236745"/>
    </source>
</evidence>
<keyword evidence="2" id="KW-1185">Reference proteome</keyword>
<evidence type="ECO:0000313" key="1">
    <source>
        <dbReference type="EMBL" id="SEG89426.1"/>
    </source>
</evidence>
<name>A0A1H6DXH8_9GAMM</name>
<sequence length="386" mass="42960">MQLSTERQAAQTVSEIRESTADTAATEVLPGITALKPPHLALAGQRVEPLEKVTAGDRAIIKHDRQKLCSLLAFGVQNGFTEEEGLLTLLQAPYIEQADNARAVLKKTLQRFAEALGEDKSLFRLTCNEPGYGEGELGWYIEPADPTTLIRCTAPDPLLSDWFSRFTIVMSNHLGFYTASDIADYELEMQLDMAGIETAHFEEDREQISTPLASGSIKEICDLVAVTEGNLAEMWGEDEIPNALSHFIELSRLADQRQTKTDDSIQALRADLNALIETHPRLAYEPTIKQLLVNLQDMERPAAVLAEHAETALESKGDRYAGEHFMVVNGELPDACWEMLRQNEQHIWEAGESGCWSINPAHPKAMEVAQAYVQITSKFLDVCEYE</sequence>
<protein>
    <recommendedName>
        <fullName evidence="3">PRTRC system protein F</fullName>
    </recommendedName>
</protein>
<dbReference type="EMBL" id="FNVQ01000012">
    <property type="protein sequence ID" value="SEG89426.1"/>
    <property type="molecule type" value="Genomic_DNA"/>
</dbReference>
<dbReference type="Proteomes" id="UP000236745">
    <property type="component" value="Unassembled WGS sequence"/>
</dbReference>
<accession>A0A1H6DXH8</accession>
<dbReference type="RefSeq" id="WP_104006001.1">
    <property type="nucleotide sequence ID" value="NZ_FNVQ01000012.1"/>
</dbReference>
<reference evidence="1 2" key="1">
    <citation type="submission" date="2016-10" db="EMBL/GenBank/DDBJ databases">
        <authorList>
            <person name="de Groot N.N."/>
        </authorList>
    </citation>
    <scope>NUCLEOTIDE SEQUENCE [LARGE SCALE GENOMIC DNA]</scope>
    <source>
        <strain evidence="1 2">DSM 22012</strain>
    </source>
</reference>
<evidence type="ECO:0008006" key="3">
    <source>
        <dbReference type="Google" id="ProtNLM"/>
    </source>
</evidence>
<organism evidence="1 2">
    <name type="scientific">Marinobacterium lutimaris</name>
    <dbReference type="NCBI Taxonomy" id="568106"/>
    <lineage>
        <taxon>Bacteria</taxon>
        <taxon>Pseudomonadati</taxon>
        <taxon>Pseudomonadota</taxon>
        <taxon>Gammaproteobacteria</taxon>
        <taxon>Oceanospirillales</taxon>
        <taxon>Oceanospirillaceae</taxon>
        <taxon>Marinobacterium</taxon>
    </lineage>
</organism>
<gene>
    <name evidence="1" type="ORF">SAMN05444390_11217</name>
</gene>
<proteinExistence type="predicted"/>